<dbReference type="Proteomes" id="UP001652582">
    <property type="component" value="Chromosome 4"/>
</dbReference>
<dbReference type="Gene3D" id="3.90.245.10">
    <property type="entry name" value="Ribonucleoside hydrolase-like"/>
    <property type="match status" value="1"/>
</dbReference>
<dbReference type="Pfam" id="PF01156">
    <property type="entry name" value="IU_nuc_hydro"/>
    <property type="match status" value="1"/>
</dbReference>
<keyword evidence="2" id="KW-0732">Signal</keyword>
<dbReference type="AlphaFoldDB" id="A0A6J1PBC9"/>
<gene>
    <name evidence="5" type="primary">LOC112058469</name>
</gene>
<dbReference type="InterPro" id="IPR001910">
    <property type="entry name" value="Inosine/uridine_hydrolase_dom"/>
</dbReference>
<dbReference type="PANTHER" id="PTHR46190">
    <property type="entry name" value="SI:CH211-201H21.5-RELATED"/>
    <property type="match status" value="1"/>
</dbReference>
<evidence type="ECO:0000313" key="4">
    <source>
        <dbReference type="Proteomes" id="UP001652582"/>
    </source>
</evidence>
<dbReference type="InterPro" id="IPR052775">
    <property type="entry name" value="IUN_hydrolase"/>
</dbReference>
<evidence type="ECO:0000256" key="1">
    <source>
        <dbReference type="ARBA" id="ARBA00009176"/>
    </source>
</evidence>
<feature type="chain" id="PRO_5046257788" evidence="2">
    <location>
        <begin position="22"/>
        <end position="335"/>
    </location>
</feature>
<accession>A0A6J1PBC9</accession>
<evidence type="ECO:0000313" key="5">
    <source>
        <dbReference type="RefSeq" id="XP_023955094.2"/>
    </source>
</evidence>
<evidence type="ECO:0000256" key="2">
    <source>
        <dbReference type="SAM" id="SignalP"/>
    </source>
</evidence>
<dbReference type="GO" id="GO:0016799">
    <property type="term" value="F:hydrolase activity, hydrolyzing N-glycosyl compounds"/>
    <property type="evidence" value="ECO:0007669"/>
    <property type="project" value="InterPro"/>
</dbReference>
<feature type="signal peptide" evidence="2">
    <location>
        <begin position="1"/>
        <end position="21"/>
    </location>
</feature>
<dbReference type="SUPFAM" id="SSF53590">
    <property type="entry name" value="Nucleoside hydrolase"/>
    <property type="match status" value="1"/>
</dbReference>
<protein>
    <submittedName>
        <fullName evidence="5">Uncharacterized protein LOC112058469 isoform X1</fullName>
    </submittedName>
</protein>
<proteinExistence type="inferred from homology"/>
<name>A0A6J1PBC9_BICAN</name>
<dbReference type="PANTHER" id="PTHR46190:SF1">
    <property type="entry name" value="SI:CH211-201H21.5"/>
    <property type="match status" value="1"/>
</dbReference>
<keyword evidence="4" id="KW-1185">Reference proteome</keyword>
<feature type="domain" description="Inosine/uridine-preferring nucleoside hydrolase" evidence="3">
    <location>
        <begin position="29"/>
        <end position="325"/>
    </location>
</feature>
<comment type="similarity">
    <text evidence="1">Belongs to the IUNH family.</text>
</comment>
<sequence length="335" mass="37409">MTISVYLVMCFILVTVDICRCEKDTSPKVIIDNDAGGDDAMAIFLALLYEKHYNGPKIIGLTTGNGNTNEDNVCRNNQRILQVAKRQDVPIYRGSKESMVTTPATVAYYGIDGMGDVDEVVTGLVEPKELGAIEALIELSKTHEGQLTVITLGTLTNVAMALKLDPNFINRLSQLYIAAGHVHAEDLQVLTAPEFNAHMDVEAYHVVLQHATPDKVTIFPFSQTIRYLSFSREWREDVLGAIDTDIIRAQNKYEQVALKKNVEWQALDPAAVAIALNPELVEEYKYSKNGITLCGSQRGMNTNEFVDKKDANVRVAYNVNKEKYQQFLLDIFARE</sequence>
<dbReference type="InterPro" id="IPR036452">
    <property type="entry name" value="Ribo_hydro-like"/>
</dbReference>
<reference evidence="5" key="1">
    <citation type="submission" date="2025-08" db="UniProtKB">
        <authorList>
            <consortium name="RefSeq"/>
        </authorList>
    </citation>
    <scope>IDENTIFICATION</scope>
</reference>
<dbReference type="KEGG" id="bany:112058469"/>
<dbReference type="RefSeq" id="XP_023955094.2">
    <property type="nucleotide sequence ID" value="XM_024099326.2"/>
</dbReference>
<dbReference type="OrthoDB" id="432381at2759"/>
<organism evidence="4 5">
    <name type="scientific">Bicyclus anynana</name>
    <name type="common">Squinting bush brown butterfly</name>
    <dbReference type="NCBI Taxonomy" id="110368"/>
    <lineage>
        <taxon>Eukaryota</taxon>
        <taxon>Metazoa</taxon>
        <taxon>Ecdysozoa</taxon>
        <taxon>Arthropoda</taxon>
        <taxon>Hexapoda</taxon>
        <taxon>Insecta</taxon>
        <taxon>Pterygota</taxon>
        <taxon>Neoptera</taxon>
        <taxon>Endopterygota</taxon>
        <taxon>Lepidoptera</taxon>
        <taxon>Glossata</taxon>
        <taxon>Ditrysia</taxon>
        <taxon>Papilionoidea</taxon>
        <taxon>Nymphalidae</taxon>
        <taxon>Satyrinae</taxon>
        <taxon>Satyrini</taxon>
        <taxon>Mycalesina</taxon>
        <taxon>Bicyclus</taxon>
    </lineage>
</organism>
<evidence type="ECO:0000259" key="3">
    <source>
        <dbReference type="Pfam" id="PF01156"/>
    </source>
</evidence>
<dbReference type="GeneID" id="112058469"/>